<sequence length="102" mass="11578">MTREWGETLSYVPWMGKIDELEGRGVDIEGREGWKPEILEYLQGFSALEKGKGKLREEYYVAESPRGVKGVVERQDLTPIRNIPTFCALTIPFRTKEESGGA</sequence>
<dbReference type="AlphaFoldDB" id="A0A0D0BV90"/>
<dbReference type="EMBL" id="KN834828">
    <property type="protein sequence ID" value="KIK53499.1"/>
    <property type="molecule type" value="Genomic_DNA"/>
</dbReference>
<proteinExistence type="predicted"/>
<keyword evidence="2" id="KW-1185">Reference proteome</keyword>
<evidence type="ECO:0000313" key="2">
    <source>
        <dbReference type="Proteomes" id="UP000053593"/>
    </source>
</evidence>
<gene>
    <name evidence="1" type="ORF">GYMLUDRAFT_63657</name>
</gene>
<organism evidence="1 2">
    <name type="scientific">Collybiopsis luxurians FD-317 M1</name>
    <dbReference type="NCBI Taxonomy" id="944289"/>
    <lineage>
        <taxon>Eukaryota</taxon>
        <taxon>Fungi</taxon>
        <taxon>Dikarya</taxon>
        <taxon>Basidiomycota</taxon>
        <taxon>Agaricomycotina</taxon>
        <taxon>Agaricomycetes</taxon>
        <taxon>Agaricomycetidae</taxon>
        <taxon>Agaricales</taxon>
        <taxon>Marasmiineae</taxon>
        <taxon>Omphalotaceae</taxon>
        <taxon>Collybiopsis</taxon>
        <taxon>Collybiopsis luxurians</taxon>
    </lineage>
</organism>
<dbReference type="Proteomes" id="UP000053593">
    <property type="component" value="Unassembled WGS sequence"/>
</dbReference>
<evidence type="ECO:0000313" key="1">
    <source>
        <dbReference type="EMBL" id="KIK53499.1"/>
    </source>
</evidence>
<name>A0A0D0BV90_9AGAR</name>
<accession>A0A0D0BV90</accession>
<dbReference type="HOGENOM" id="CLU_2277829_0_0_1"/>
<protein>
    <submittedName>
        <fullName evidence="1">Uncharacterized protein</fullName>
    </submittedName>
</protein>
<reference evidence="1 2" key="1">
    <citation type="submission" date="2014-04" db="EMBL/GenBank/DDBJ databases">
        <title>Evolutionary Origins and Diversification of the Mycorrhizal Mutualists.</title>
        <authorList>
            <consortium name="DOE Joint Genome Institute"/>
            <consortium name="Mycorrhizal Genomics Consortium"/>
            <person name="Kohler A."/>
            <person name="Kuo A."/>
            <person name="Nagy L.G."/>
            <person name="Floudas D."/>
            <person name="Copeland A."/>
            <person name="Barry K.W."/>
            <person name="Cichocki N."/>
            <person name="Veneault-Fourrey C."/>
            <person name="LaButti K."/>
            <person name="Lindquist E.A."/>
            <person name="Lipzen A."/>
            <person name="Lundell T."/>
            <person name="Morin E."/>
            <person name="Murat C."/>
            <person name="Riley R."/>
            <person name="Ohm R."/>
            <person name="Sun H."/>
            <person name="Tunlid A."/>
            <person name="Henrissat B."/>
            <person name="Grigoriev I.V."/>
            <person name="Hibbett D.S."/>
            <person name="Martin F."/>
        </authorList>
    </citation>
    <scope>NUCLEOTIDE SEQUENCE [LARGE SCALE GENOMIC DNA]</scope>
    <source>
        <strain evidence="1 2">FD-317 M1</strain>
    </source>
</reference>